<dbReference type="InterPro" id="IPR018484">
    <property type="entry name" value="FGGY_N"/>
</dbReference>
<dbReference type="PIRSF" id="PIRSF000538">
    <property type="entry name" value="GlpK"/>
    <property type="match status" value="1"/>
</dbReference>
<dbReference type="GO" id="GO:0016773">
    <property type="term" value="F:phosphotransferase activity, alcohol group as acceptor"/>
    <property type="evidence" value="ECO:0007669"/>
    <property type="project" value="InterPro"/>
</dbReference>
<evidence type="ECO:0000256" key="3">
    <source>
        <dbReference type="ARBA" id="ARBA00022777"/>
    </source>
</evidence>
<dbReference type="GO" id="GO:0005975">
    <property type="term" value="P:carbohydrate metabolic process"/>
    <property type="evidence" value="ECO:0007669"/>
    <property type="project" value="InterPro"/>
</dbReference>
<evidence type="ECO:0000259" key="6">
    <source>
        <dbReference type="Pfam" id="PF02782"/>
    </source>
</evidence>
<evidence type="ECO:0000256" key="4">
    <source>
        <dbReference type="RuleBase" id="RU003733"/>
    </source>
</evidence>
<evidence type="ECO:0000256" key="1">
    <source>
        <dbReference type="ARBA" id="ARBA00009156"/>
    </source>
</evidence>
<comment type="similarity">
    <text evidence="1 4">Belongs to the FGGY kinase family.</text>
</comment>
<feature type="domain" description="Carbohydrate kinase FGGY N-terminal" evidence="5">
    <location>
        <begin position="4"/>
        <end position="245"/>
    </location>
</feature>
<dbReference type="InterPro" id="IPR043129">
    <property type="entry name" value="ATPase_NBD"/>
</dbReference>
<feature type="domain" description="Carbohydrate kinase FGGY C-terminal" evidence="6">
    <location>
        <begin position="254"/>
        <end position="450"/>
    </location>
</feature>
<name>A0A7C1JAX2_9CHLR</name>
<dbReference type="EMBL" id="DSMG01000099">
    <property type="protein sequence ID" value="HDX31783.1"/>
    <property type="molecule type" value="Genomic_DNA"/>
</dbReference>
<dbReference type="Pfam" id="PF02782">
    <property type="entry name" value="FGGY_C"/>
    <property type="match status" value="1"/>
</dbReference>
<dbReference type="CDD" id="cd07773">
    <property type="entry name" value="ASKHA_NBD_FGGY_FK"/>
    <property type="match status" value="1"/>
</dbReference>
<dbReference type="InterPro" id="IPR050406">
    <property type="entry name" value="FGGY_Carb_Kinase"/>
</dbReference>
<evidence type="ECO:0008006" key="8">
    <source>
        <dbReference type="Google" id="ProtNLM"/>
    </source>
</evidence>
<dbReference type="SUPFAM" id="SSF53067">
    <property type="entry name" value="Actin-like ATPase domain"/>
    <property type="match status" value="2"/>
</dbReference>
<dbReference type="Pfam" id="PF00370">
    <property type="entry name" value="FGGY_N"/>
    <property type="match status" value="1"/>
</dbReference>
<protein>
    <recommendedName>
        <fullName evidence="8">Xylulose kinase</fullName>
    </recommendedName>
</protein>
<dbReference type="InterPro" id="IPR000577">
    <property type="entry name" value="Carb_kinase_FGGY"/>
</dbReference>
<evidence type="ECO:0000313" key="7">
    <source>
        <dbReference type="EMBL" id="HDX31783.1"/>
    </source>
</evidence>
<dbReference type="AlphaFoldDB" id="A0A7C1JAX2"/>
<evidence type="ECO:0000256" key="2">
    <source>
        <dbReference type="ARBA" id="ARBA00022679"/>
    </source>
</evidence>
<gene>
    <name evidence="7" type="ORF">ENQ20_09870</name>
</gene>
<dbReference type="PANTHER" id="PTHR43095">
    <property type="entry name" value="SUGAR KINASE"/>
    <property type="match status" value="1"/>
</dbReference>
<keyword evidence="3 4" id="KW-0418">Kinase</keyword>
<dbReference type="Gene3D" id="3.30.420.40">
    <property type="match status" value="2"/>
</dbReference>
<keyword evidence="2 4" id="KW-0808">Transferase</keyword>
<proteinExistence type="inferred from homology"/>
<evidence type="ECO:0000259" key="5">
    <source>
        <dbReference type="Pfam" id="PF00370"/>
    </source>
</evidence>
<dbReference type="InterPro" id="IPR018485">
    <property type="entry name" value="FGGY_C"/>
</dbReference>
<dbReference type="InterPro" id="IPR018483">
    <property type="entry name" value="Carb_kinase_FGGY_CS"/>
</dbReference>
<dbReference type="PROSITE" id="PS00445">
    <property type="entry name" value="FGGY_KINASES_2"/>
    <property type="match status" value="1"/>
</dbReference>
<organism evidence="7">
    <name type="scientific">Caldilinea aerophila</name>
    <dbReference type="NCBI Taxonomy" id="133453"/>
    <lineage>
        <taxon>Bacteria</taxon>
        <taxon>Bacillati</taxon>
        <taxon>Chloroflexota</taxon>
        <taxon>Caldilineae</taxon>
        <taxon>Caldilineales</taxon>
        <taxon>Caldilineaceae</taxon>
        <taxon>Caldilinea</taxon>
    </lineage>
</organism>
<dbReference type="GO" id="GO:0016301">
    <property type="term" value="F:kinase activity"/>
    <property type="evidence" value="ECO:0007669"/>
    <property type="project" value="UniProtKB-KW"/>
</dbReference>
<sequence length="502" mass="54081">MSFIGLDIGTTGCKAIVFAEDGRVLSEARREYAIQTPQPGWAEQDAEEVWRLAWQCLRQAVAATPHDPPSALAISCQGEAVIPVDAGGHALRPAILGMDTRTTAENAWLIETFGADELFQRTGMPVHTINTLPKLLWLQRHESTIWRNAHQFLLYEDFFLRRLGGEAVISACLASRTQMMNLASADWDDDILSRCGIERSRLAKPASSAGGVVGRLRPALKQELGLASDLLLVSGGHDQACAALGSGVIAPGLAMVSTGTAEVVEVAMDSPALAPTLRDGGISVYRHVVPGLYVAMTLNHSGGLLLRWFRDTLGRWEREQAVATGVDAYDLLLQEAPPGPTRLLWLPHFAGSGTPTLDVRSKGAILGLTFATTKAEMAKAALEGLTFELRINLDLLQSAGVKITELHAVGGGARSNLWLQLKADICNIPLRVPMVTDAACLGAALLAGVGAGAYLDLATAVAQTVRWRERIAPSSERTEAYGTQYARYRRLYPLLAELLHEL</sequence>
<reference evidence="7" key="1">
    <citation type="journal article" date="2020" name="mSystems">
        <title>Genome- and Community-Level Interaction Insights into Carbon Utilization and Element Cycling Functions of Hydrothermarchaeota in Hydrothermal Sediment.</title>
        <authorList>
            <person name="Zhou Z."/>
            <person name="Liu Y."/>
            <person name="Xu W."/>
            <person name="Pan J."/>
            <person name="Luo Z.H."/>
            <person name="Li M."/>
        </authorList>
    </citation>
    <scope>NUCLEOTIDE SEQUENCE [LARGE SCALE GENOMIC DNA]</scope>
    <source>
        <strain evidence="7">SpSt-289</strain>
    </source>
</reference>
<accession>A0A7C1JAX2</accession>
<comment type="caution">
    <text evidence="7">The sequence shown here is derived from an EMBL/GenBank/DDBJ whole genome shotgun (WGS) entry which is preliminary data.</text>
</comment>